<evidence type="ECO:0000256" key="4">
    <source>
        <dbReference type="ARBA" id="ARBA00022679"/>
    </source>
</evidence>
<keyword evidence="12" id="KW-1185">Reference proteome</keyword>
<evidence type="ECO:0000256" key="8">
    <source>
        <dbReference type="ARBA" id="ARBA00023064"/>
    </source>
</evidence>
<comment type="caution">
    <text evidence="11">The sequence shown here is derived from an EMBL/GenBank/DDBJ whole genome shotgun (WGS) entry which is preliminary data.</text>
</comment>
<evidence type="ECO:0000256" key="7">
    <source>
        <dbReference type="ARBA" id="ARBA00022840"/>
    </source>
</evidence>
<comment type="pathway">
    <text evidence="1">Carbohydrate acid metabolism.</text>
</comment>
<gene>
    <name evidence="11" type="ORF">IW252_001506</name>
</gene>
<evidence type="ECO:0000256" key="2">
    <source>
        <dbReference type="ARBA" id="ARBA00008420"/>
    </source>
</evidence>
<sequence length="178" mass="19359">MTSTSTSTATHVVVMGVASSGKTTLAELLADRLGWPAAEADEFHPQENIDKMTSGTPLTDEDRWPWLRQIRDWMSEHTTEGTIVTCSALKRSYRDLLREASGDVVFLHVNGSEDLLTERIAQRSGHFMPASLLPSQLSTLEPLGEDEPGAEIINDGTVEDLLESALAVLQTRSAPSPA</sequence>
<dbReference type="GO" id="GO:0019521">
    <property type="term" value="P:D-gluconate metabolic process"/>
    <property type="evidence" value="ECO:0007669"/>
    <property type="project" value="UniProtKB-KW"/>
</dbReference>
<dbReference type="PANTHER" id="PTHR43442:SF3">
    <property type="entry name" value="GLUCONOKINASE-RELATED"/>
    <property type="match status" value="1"/>
</dbReference>
<evidence type="ECO:0000313" key="12">
    <source>
        <dbReference type="Proteomes" id="UP000625033"/>
    </source>
</evidence>
<dbReference type="InterPro" id="IPR006001">
    <property type="entry name" value="Therm_gnt_kin"/>
</dbReference>
<dbReference type="SUPFAM" id="SSF52540">
    <property type="entry name" value="P-loop containing nucleoside triphosphate hydrolases"/>
    <property type="match status" value="1"/>
</dbReference>
<dbReference type="EC" id="2.7.1.12" evidence="3 10"/>
<comment type="similarity">
    <text evidence="2 10">Belongs to the gluconokinase GntK/GntV family.</text>
</comment>
<evidence type="ECO:0000256" key="1">
    <source>
        <dbReference type="ARBA" id="ARBA00004761"/>
    </source>
</evidence>
<keyword evidence="6 10" id="KW-0418">Kinase</keyword>
<dbReference type="FunFam" id="3.40.50.300:FF:000522">
    <property type="entry name" value="Gluconokinase"/>
    <property type="match status" value="1"/>
</dbReference>
<name>A0A931GLS5_9MICC</name>
<accession>A0A931GLS5</accession>
<dbReference type="InterPro" id="IPR027417">
    <property type="entry name" value="P-loop_NTPase"/>
</dbReference>
<dbReference type="NCBIfam" id="TIGR01313">
    <property type="entry name" value="therm_gnt_kin"/>
    <property type="match status" value="1"/>
</dbReference>
<evidence type="ECO:0000256" key="10">
    <source>
        <dbReference type="RuleBase" id="RU363066"/>
    </source>
</evidence>
<proteinExistence type="inferred from homology"/>
<evidence type="ECO:0000313" key="11">
    <source>
        <dbReference type="EMBL" id="MBG6084739.1"/>
    </source>
</evidence>
<keyword evidence="8" id="KW-0311">Gluconate utilization</keyword>
<dbReference type="GO" id="GO:0005524">
    <property type="term" value="F:ATP binding"/>
    <property type="evidence" value="ECO:0007669"/>
    <property type="project" value="UniProtKB-KW"/>
</dbReference>
<dbReference type="GO" id="GO:0046316">
    <property type="term" value="F:gluconokinase activity"/>
    <property type="evidence" value="ECO:0007669"/>
    <property type="project" value="UniProtKB-EC"/>
</dbReference>
<dbReference type="PANTHER" id="PTHR43442">
    <property type="entry name" value="GLUCONOKINASE-RELATED"/>
    <property type="match status" value="1"/>
</dbReference>
<dbReference type="CDD" id="cd02021">
    <property type="entry name" value="GntK"/>
    <property type="match status" value="1"/>
</dbReference>
<dbReference type="GO" id="GO:0005737">
    <property type="term" value="C:cytoplasm"/>
    <property type="evidence" value="ECO:0007669"/>
    <property type="project" value="TreeGrafter"/>
</dbReference>
<keyword evidence="5 10" id="KW-0547">Nucleotide-binding</keyword>
<evidence type="ECO:0000256" key="9">
    <source>
        <dbReference type="ARBA" id="ARBA00048090"/>
    </source>
</evidence>
<evidence type="ECO:0000256" key="6">
    <source>
        <dbReference type="ARBA" id="ARBA00022777"/>
    </source>
</evidence>
<evidence type="ECO:0000256" key="3">
    <source>
        <dbReference type="ARBA" id="ARBA00012054"/>
    </source>
</evidence>
<dbReference type="AlphaFoldDB" id="A0A931GLS5"/>
<dbReference type="RefSeq" id="WP_196836005.1">
    <property type="nucleotide sequence ID" value="NZ_JADOTZ010000001.1"/>
</dbReference>
<protein>
    <recommendedName>
        <fullName evidence="3 10">Gluconokinase</fullName>
        <ecNumber evidence="3 10">2.7.1.12</ecNumber>
    </recommendedName>
</protein>
<evidence type="ECO:0000256" key="5">
    <source>
        <dbReference type="ARBA" id="ARBA00022741"/>
    </source>
</evidence>
<organism evidence="11 12">
    <name type="scientific">Zhihengliuella flava</name>
    <dbReference type="NCBI Taxonomy" id="1285193"/>
    <lineage>
        <taxon>Bacteria</taxon>
        <taxon>Bacillati</taxon>
        <taxon>Actinomycetota</taxon>
        <taxon>Actinomycetes</taxon>
        <taxon>Micrococcales</taxon>
        <taxon>Micrococcaceae</taxon>
        <taxon>Zhihengliuella</taxon>
    </lineage>
</organism>
<keyword evidence="4 10" id="KW-0808">Transferase</keyword>
<keyword evidence="7 10" id="KW-0067">ATP-binding</keyword>
<dbReference type="Pfam" id="PF13671">
    <property type="entry name" value="AAA_33"/>
    <property type="match status" value="1"/>
</dbReference>
<comment type="catalytic activity">
    <reaction evidence="9 10">
        <text>D-gluconate + ATP = 6-phospho-D-gluconate + ADP + H(+)</text>
        <dbReference type="Rhea" id="RHEA:19433"/>
        <dbReference type="ChEBI" id="CHEBI:15378"/>
        <dbReference type="ChEBI" id="CHEBI:18391"/>
        <dbReference type="ChEBI" id="CHEBI:30616"/>
        <dbReference type="ChEBI" id="CHEBI:58759"/>
        <dbReference type="ChEBI" id="CHEBI:456216"/>
        <dbReference type="EC" id="2.7.1.12"/>
    </reaction>
</comment>
<dbReference type="EMBL" id="JADOTZ010000001">
    <property type="protein sequence ID" value="MBG6084739.1"/>
    <property type="molecule type" value="Genomic_DNA"/>
</dbReference>
<dbReference type="Proteomes" id="UP000625033">
    <property type="component" value="Unassembled WGS sequence"/>
</dbReference>
<dbReference type="Gene3D" id="3.40.50.300">
    <property type="entry name" value="P-loop containing nucleotide triphosphate hydrolases"/>
    <property type="match status" value="1"/>
</dbReference>
<reference evidence="11" key="1">
    <citation type="submission" date="2020-11" db="EMBL/GenBank/DDBJ databases">
        <title>Sequencing the genomes of 1000 actinobacteria strains.</title>
        <authorList>
            <person name="Klenk H.-P."/>
        </authorList>
    </citation>
    <scope>NUCLEOTIDE SEQUENCE</scope>
    <source>
        <strain evidence="11">DSM 26152</strain>
    </source>
</reference>